<proteinExistence type="predicted"/>
<gene>
    <name evidence="1" type="ORF">ACFQHK_14170</name>
</gene>
<reference evidence="1 2" key="1">
    <citation type="journal article" date="2019" name="Int. J. Syst. Evol. Microbiol.">
        <title>The Global Catalogue of Microorganisms (GCM) 10K type strain sequencing project: providing services to taxonomists for standard genome sequencing and annotation.</title>
        <authorList>
            <consortium name="The Broad Institute Genomics Platform"/>
            <consortium name="The Broad Institute Genome Sequencing Center for Infectious Disease"/>
            <person name="Wu L."/>
            <person name="Ma J."/>
        </authorList>
    </citation>
    <scope>NUCLEOTIDE SEQUENCE [LARGE SCALE GENOMIC DNA]</scope>
    <source>
        <strain evidence="1 2">PSRA2</strain>
    </source>
</reference>
<evidence type="ECO:0000313" key="1">
    <source>
        <dbReference type="EMBL" id="MFC6837637.1"/>
    </source>
</evidence>
<sequence>MSDERGWRLDCTTCDFRARVRSRELADRLATIHESASGHDVERTEVR</sequence>
<dbReference type="RefSeq" id="WP_304449301.1">
    <property type="nucleotide sequence ID" value="NZ_JARRAH010000001.1"/>
</dbReference>
<comment type="caution">
    <text evidence="1">The sequence shown here is derived from an EMBL/GenBank/DDBJ whole genome shotgun (WGS) entry which is preliminary data.</text>
</comment>
<accession>A0ABD5UAQ1</accession>
<dbReference type="Proteomes" id="UP001596406">
    <property type="component" value="Unassembled WGS sequence"/>
</dbReference>
<organism evidence="1 2">
    <name type="scientific">Halomarina ordinaria</name>
    <dbReference type="NCBI Taxonomy" id="3033939"/>
    <lineage>
        <taxon>Archaea</taxon>
        <taxon>Methanobacteriati</taxon>
        <taxon>Methanobacteriota</taxon>
        <taxon>Stenosarchaea group</taxon>
        <taxon>Halobacteria</taxon>
        <taxon>Halobacteriales</taxon>
        <taxon>Natronomonadaceae</taxon>
        <taxon>Halomarina</taxon>
    </lineage>
</organism>
<evidence type="ECO:0000313" key="2">
    <source>
        <dbReference type="Proteomes" id="UP001596406"/>
    </source>
</evidence>
<dbReference type="EMBL" id="JBHSXM010000001">
    <property type="protein sequence ID" value="MFC6837637.1"/>
    <property type="molecule type" value="Genomic_DNA"/>
</dbReference>
<dbReference type="AlphaFoldDB" id="A0ABD5UAQ1"/>
<name>A0ABD5UAQ1_9EURY</name>
<keyword evidence="2" id="KW-1185">Reference proteome</keyword>
<protein>
    <submittedName>
        <fullName evidence="1">Uncharacterized protein</fullName>
    </submittedName>
</protein>